<dbReference type="RefSeq" id="XP_018155533.1">
    <property type="nucleotide sequence ID" value="XM_018303510.1"/>
</dbReference>
<name>A0A1B7Y4T5_COLHI</name>
<dbReference type="AlphaFoldDB" id="A0A1B7Y4T5"/>
<proteinExistence type="predicted"/>
<dbReference type="EMBL" id="LTAN01000006">
    <property type="protein sequence ID" value="OBR07015.1"/>
    <property type="molecule type" value="Genomic_DNA"/>
</dbReference>
<reference evidence="3" key="1">
    <citation type="journal article" date="2017" name="BMC Genomics">
        <title>Gapless genome assembly of Colletotrichum higginsianum reveals chromosome structure and association of transposable elements with secondary metabolite gene clusters.</title>
        <authorList>
            <person name="Dallery J.-F."/>
            <person name="Lapalu N."/>
            <person name="Zampounis A."/>
            <person name="Pigne S."/>
            <person name="Luyten I."/>
            <person name="Amselem J."/>
            <person name="Wittenberg A.H.J."/>
            <person name="Zhou S."/>
            <person name="de Queiroz M.V."/>
            <person name="Robin G.P."/>
            <person name="Auger A."/>
            <person name="Hainaut M."/>
            <person name="Henrissat B."/>
            <person name="Kim K.-T."/>
            <person name="Lee Y.-H."/>
            <person name="Lespinet O."/>
            <person name="Schwartz D.C."/>
            <person name="Thon M.R."/>
            <person name="O'Connell R.J."/>
        </authorList>
    </citation>
    <scope>NUCLEOTIDE SEQUENCE [LARGE SCALE GENOMIC DNA]</scope>
    <source>
        <strain evidence="3">IMI 349063</strain>
    </source>
</reference>
<evidence type="ECO:0000256" key="1">
    <source>
        <dbReference type="SAM" id="MobiDB-lite"/>
    </source>
</evidence>
<sequence length="230" mass="24826">MSAIPRPVAGSKKVGLTMNTYAILWRDSTLYCLRPAFDLIRAGLCRPLEAFRCRGYQSQREIAMEACAGLRCTRTQRSVSLLVDRDQSSSVFLVYPGSAVLAPPPPGIDSKQSRPQCCSPSEEAAAAANNAAQSQESEVMECSSVGVCFSQSAKQQLAILCPISKALLPIRILIRAAAPEHDHIAASFGADITASLDQSIPIESRTNKTPSPTRPKDVNLITNIHDDRIS</sequence>
<accession>A0A1B7Y4T5</accession>
<protein>
    <submittedName>
        <fullName evidence="2">Uncharacterized protein</fullName>
    </submittedName>
</protein>
<organism evidence="2 3">
    <name type="scientific">Colletotrichum higginsianum (strain IMI 349063)</name>
    <name type="common">Crucifer anthracnose fungus</name>
    <dbReference type="NCBI Taxonomy" id="759273"/>
    <lineage>
        <taxon>Eukaryota</taxon>
        <taxon>Fungi</taxon>
        <taxon>Dikarya</taxon>
        <taxon>Ascomycota</taxon>
        <taxon>Pezizomycotina</taxon>
        <taxon>Sordariomycetes</taxon>
        <taxon>Hypocreomycetidae</taxon>
        <taxon>Glomerellales</taxon>
        <taxon>Glomerellaceae</taxon>
        <taxon>Colletotrichum</taxon>
        <taxon>Colletotrichum destructivum species complex</taxon>
    </lineage>
</organism>
<dbReference type="GeneID" id="28867617"/>
<dbReference type="Proteomes" id="UP000092177">
    <property type="component" value="Chromosome 6"/>
</dbReference>
<dbReference type="KEGG" id="chig:CH63R_08536"/>
<dbReference type="VEuPathDB" id="FungiDB:CH63R_08536"/>
<evidence type="ECO:0000313" key="2">
    <source>
        <dbReference type="EMBL" id="OBR07015.1"/>
    </source>
</evidence>
<keyword evidence="3" id="KW-1185">Reference proteome</keyword>
<gene>
    <name evidence="2" type="ORF">CH63R_08536</name>
</gene>
<feature type="region of interest" description="Disordered" evidence="1">
    <location>
        <begin position="202"/>
        <end position="230"/>
    </location>
</feature>
<comment type="caution">
    <text evidence="2">The sequence shown here is derived from an EMBL/GenBank/DDBJ whole genome shotgun (WGS) entry which is preliminary data.</text>
</comment>
<evidence type="ECO:0000313" key="3">
    <source>
        <dbReference type="Proteomes" id="UP000092177"/>
    </source>
</evidence>